<evidence type="ECO:0000313" key="3">
    <source>
        <dbReference type="Proteomes" id="UP000249819"/>
    </source>
</evidence>
<dbReference type="EMBL" id="QLMA01000005">
    <property type="protein sequence ID" value="RAJ80196.1"/>
    <property type="molecule type" value="Genomic_DNA"/>
</dbReference>
<dbReference type="Proteomes" id="UP000249819">
    <property type="component" value="Unassembled WGS sequence"/>
</dbReference>
<proteinExistence type="predicted"/>
<name>A0A327VZ14_9BACT</name>
<dbReference type="RefSeq" id="WP_111593206.1">
    <property type="nucleotide sequence ID" value="NZ_QLMA01000005.1"/>
</dbReference>
<feature type="transmembrane region" description="Helical" evidence="1">
    <location>
        <begin position="153"/>
        <end position="174"/>
    </location>
</feature>
<feature type="transmembrane region" description="Helical" evidence="1">
    <location>
        <begin position="120"/>
        <end position="141"/>
    </location>
</feature>
<evidence type="ECO:0000256" key="1">
    <source>
        <dbReference type="SAM" id="Phobius"/>
    </source>
</evidence>
<keyword evidence="3" id="KW-1185">Reference proteome</keyword>
<dbReference type="OrthoDB" id="195502at2"/>
<protein>
    <submittedName>
        <fullName evidence="2">Putative membrane protein DUF2306</fullName>
    </submittedName>
</protein>
<keyword evidence="1" id="KW-0472">Membrane</keyword>
<keyword evidence="1" id="KW-1133">Transmembrane helix</keyword>
<organism evidence="2 3">
    <name type="scientific">Chitinophaga dinghuensis</name>
    <dbReference type="NCBI Taxonomy" id="1539050"/>
    <lineage>
        <taxon>Bacteria</taxon>
        <taxon>Pseudomonadati</taxon>
        <taxon>Bacteroidota</taxon>
        <taxon>Chitinophagia</taxon>
        <taxon>Chitinophagales</taxon>
        <taxon>Chitinophagaceae</taxon>
        <taxon>Chitinophaga</taxon>
    </lineage>
</organism>
<evidence type="ECO:0000313" key="2">
    <source>
        <dbReference type="EMBL" id="RAJ80196.1"/>
    </source>
</evidence>
<dbReference type="AlphaFoldDB" id="A0A327VZ14"/>
<dbReference type="Pfam" id="PF10067">
    <property type="entry name" value="DUF2306"/>
    <property type="match status" value="1"/>
</dbReference>
<feature type="transmembrane region" description="Helical" evidence="1">
    <location>
        <begin position="51"/>
        <end position="71"/>
    </location>
</feature>
<accession>A0A327VZ14</accession>
<keyword evidence="1" id="KW-0812">Transmembrane</keyword>
<reference evidence="2 3" key="1">
    <citation type="submission" date="2018-06" db="EMBL/GenBank/DDBJ databases">
        <title>Genomic Encyclopedia of Archaeal and Bacterial Type Strains, Phase II (KMG-II): from individual species to whole genera.</title>
        <authorList>
            <person name="Goeker M."/>
        </authorList>
    </citation>
    <scope>NUCLEOTIDE SEQUENCE [LARGE SCALE GENOMIC DNA]</scope>
    <source>
        <strain evidence="2 3">DSM 29821</strain>
    </source>
</reference>
<gene>
    <name evidence="2" type="ORF">CLV59_105304</name>
</gene>
<feature type="transmembrane region" description="Helical" evidence="1">
    <location>
        <begin position="12"/>
        <end position="31"/>
    </location>
</feature>
<dbReference type="InterPro" id="IPR018750">
    <property type="entry name" value="DUF2306_membrane"/>
</dbReference>
<sequence length="209" mass="24019">MKTTISSNQPLREIANVFLWLGIVYITWTFMHPADPYLQFTKEVLGRYFPVRYFLILHITAGGGAIILGPFQFWKRLHANGWKLHRIIGTFYLLAVLASSICAIILASTASYAVGWSYAFSLQVWATVWISSTFIAYRMALKRKFKQHQEWMVRSYLVTLAFVISGLLLRTPWVKELGSLADVGPSFFWLGWAVPIYLYEVILSARRKA</sequence>
<feature type="transmembrane region" description="Helical" evidence="1">
    <location>
        <begin position="186"/>
        <end position="205"/>
    </location>
</feature>
<comment type="caution">
    <text evidence="2">The sequence shown here is derived from an EMBL/GenBank/DDBJ whole genome shotgun (WGS) entry which is preliminary data.</text>
</comment>
<feature type="transmembrane region" description="Helical" evidence="1">
    <location>
        <begin position="91"/>
        <end position="114"/>
    </location>
</feature>